<name>A0A7W4I560_GLUDI</name>
<protein>
    <submittedName>
        <fullName evidence="2">Uncharacterized protein</fullName>
    </submittedName>
</protein>
<organism evidence="2 3">
    <name type="scientific">Gluconacetobacter diazotrophicus</name>
    <name type="common">Acetobacter diazotrophicus</name>
    <dbReference type="NCBI Taxonomy" id="33996"/>
    <lineage>
        <taxon>Bacteria</taxon>
        <taxon>Pseudomonadati</taxon>
        <taxon>Pseudomonadota</taxon>
        <taxon>Alphaproteobacteria</taxon>
        <taxon>Acetobacterales</taxon>
        <taxon>Acetobacteraceae</taxon>
        <taxon>Gluconacetobacter</taxon>
    </lineage>
</organism>
<comment type="caution">
    <text evidence="2">The sequence shown here is derived from an EMBL/GenBank/DDBJ whole genome shotgun (WGS) entry which is preliminary data.</text>
</comment>
<evidence type="ECO:0000256" key="1">
    <source>
        <dbReference type="SAM" id="MobiDB-lite"/>
    </source>
</evidence>
<gene>
    <name evidence="2" type="ORF">HLH33_10135</name>
</gene>
<evidence type="ECO:0000313" key="3">
    <source>
        <dbReference type="Proteomes" id="UP000550787"/>
    </source>
</evidence>
<dbReference type="EMBL" id="JABEQG010000016">
    <property type="protein sequence ID" value="MBB2156664.1"/>
    <property type="molecule type" value="Genomic_DNA"/>
</dbReference>
<dbReference type="AlphaFoldDB" id="A0A7W4I560"/>
<accession>A0A7W4I560</accession>
<feature type="compositionally biased region" description="Basic and acidic residues" evidence="1">
    <location>
        <begin position="76"/>
        <end position="89"/>
    </location>
</feature>
<evidence type="ECO:0000313" key="2">
    <source>
        <dbReference type="EMBL" id="MBB2156664.1"/>
    </source>
</evidence>
<sequence length="159" mass="17049">MLKERAELLRPTARKARETIIVATIRALALNSGPDLLGTLKAAAKRGATVRALAEGLEIPPNAGIDELSGASTAWDKARRNDQTADARTKGSAAAASKAAERRTKAVTIARPLWGLPSDEMPNAEIERRAGLSITTLYRALGRRTAAQKAAKRRGEEKR</sequence>
<proteinExistence type="predicted"/>
<feature type="region of interest" description="Disordered" evidence="1">
    <location>
        <begin position="75"/>
        <end position="103"/>
    </location>
</feature>
<reference evidence="2 3" key="1">
    <citation type="submission" date="2020-04" db="EMBL/GenBank/DDBJ databases">
        <title>Description of novel Gluconacetobacter.</title>
        <authorList>
            <person name="Sombolestani A."/>
        </authorList>
    </citation>
    <scope>NUCLEOTIDE SEQUENCE [LARGE SCALE GENOMIC DNA]</scope>
    <source>
        <strain evidence="2 3">LMG 7603</strain>
    </source>
</reference>
<dbReference type="Proteomes" id="UP000550787">
    <property type="component" value="Unassembled WGS sequence"/>
</dbReference>